<protein>
    <submittedName>
        <fullName evidence="1">Long-chain fatty acid--CoA ligase</fullName>
    </submittedName>
</protein>
<evidence type="ECO:0000313" key="1">
    <source>
        <dbReference type="EMBL" id="MEJ8827546.1"/>
    </source>
</evidence>
<feature type="non-terminal residue" evidence="1">
    <location>
        <position position="59"/>
    </location>
</feature>
<gene>
    <name evidence="1" type="ORF">WKW80_37180</name>
</gene>
<name>A0ABU8WBV9_9BURK</name>
<keyword evidence="2" id="KW-1185">Reference proteome</keyword>
<dbReference type="Gene3D" id="3.40.50.12780">
    <property type="entry name" value="N-terminal domain of ligase-like"/>
    <property type="match status" value="1"/>
</dbReference>
<keyword evidence="1" id="KW-0436">Ligase</keyword>
<dbReference type="EMBL" id="JBBKZV010000099">
    <property type="protein sequence ID" value="MEJ8827546.1"/>
    <property type="molecule type" value="Genomic_DNA"/>
</dbReference>
<reference evidence="1 2" key="1">
    <citation type="submission" date="2024-03" db="EMBL/GenBank/DDBJ databases">
        <title>Novel species of the genus Variovorax.</title>
        <authorList>
            <person name="Liu Q."/>
            <person name="Xin Y.-H."/>
        </authorList>
    </citation>
    <scope>NUCLEOTIDE SEQUENCE [LARGE SCALE GENOMIC DNA]</scope>
    <source>
        <strain evidence="1 2">KACC 18501</strain>
    </source>
</reference>
<accession>A0ABU8WBV9</accession>
<sequence length="59" mass="6898">MNGLMMDRPLLISTLLTHAERHHGEQEIVSRRVEGDVHRYTYRELAERSRRLANALAAR</sequence>
<organism evidence="1 2">
    <name type="scientific">Variovorax humicola</name>
    <dbReference type="NCBI Taxonomy" id="1769758"/>
    <lineage>
        <taxon>Bacteria</taxon>
        <taxon>Pseudomonadati</taxon>
        <taxon>Pseudomonadota</taxon>
        <taxon>Betaproteobacteria</taxon>
        <taxon>Burkholderiales</taxon>
        <taxon>Comamonadaceae</taxon>
        <taxon>Variovorax</taxon>
    </lineage>
</organism>
<dbReference type="GO" id="GO:0016874">
    <property type="term" value="F:ligase activity"/>
    <property type="evidence" value="ECO:0007669"/>
    <property type="project" value="UniProtKB-KW"/>
</dbReference>
<evidence type="ECO:0000313" key="2">
    <source>
        <dbReference type="Proteomes" id="UP001363010"/>
    </source>
</evidence>
<dbReference type="InterPro" id="IPR042099">
    <property type="entry name" value="ANL_N_sf"/>
</dbReference>
<dbReference type="SUPFAM" id="SSF56801">
    <property type="entry name" value="Acetyl-CoA synthetase-like"/>
    <property type="match status" value="1"/>
</dbReference>
<proteinExistence type="predicted"/>
<comment type="caution">
    <text evidence="1">The sequence shown here is derived from an EMBL/GenBank/DDBJ whole genome shotgun (WGS) entry which is preliminary data.</text>
</comment>
<dbReference type="Proteomes" id="UP001363010">
    <property type="component" value="Unassembled WGS sequence"/>
</dbReference>